<sequence length="304" mass="34786">MAQVVKRQSSGIYRMERNWGILFALPAILGFLIFTVGPMIASLFYSLTDWTIGGDMHFIGLENYITLFRTDDLFRKSLFSTTYYSLGSVPIIIIVGFFIAMLLNQKVKGLPIFRTIFYLPVIVPSIANSMLWLWLFNPDFGLFNTILKELHLPTSQWIYDEKTAIPSLILMSSWGVGNIVVIFLAGLQGVPTHLYEAVEIDGGNSWHKLLHVTIPMMTPTIFFNLIMSLIGMFQEFNMAYIMTQGGPNNSTLMYVFYLYRKAFMETKIGYACALAWILFLFIMILTFIVFKSSKGWVYYEGGDR</sequence>
<dbReference type="GO" id="GO:0005886">
    <property type="term" value="C:plasma membrane"/>
    <property type="evidence" value="ECO:0007669"/>
    <property type="project" value="UniProtKB-SubCell"/>
</dbReference>
<feature type="transmembrane region" description="Helical" evidence="7">
    <location>
        <begin position="268"/>
        <end position="290"/>
    </location>
</feature>
<dbReference type="RefSeq" id="WP_101652282.1">
    <property type="nucleotide sequence ID" value="NZ_PGVE01000107.1"/>
</dbReference>
<name>A0A2N5H6C0_9BACI</name>
<evidence type="ECO:0000256" key="7">
    <source>
        <dbReference type="RuleBase" id="RU363032"/>
    </source>
</evidence>
<accession>A0A2N5H6C0</accession>
<dbReference type="PANTHER" id="PTHR30193">
    <property type="entry name" value="ABC TRANSPORTER PERMEASE PROTEIN"/>
    <property type="match status" value="1"/>
</dbReference>
<evidence type="ECO:0000313" key="9">
    <source>
        <dbReference type="EMBL" id="PLS01054.1"/>
    </source>
</evidence>
<organism evidence="9 10">
    <name type="scientific">Neobacillus cucumis</name>
    <dbReference type="NCBI Taxonomy" id="1740721"/>
    <lineage>
        <taxon>Bacteria</taxon>
        <taxon>Bacillati</taxon>
        <taxon>Bacillota</taxon>
        <taxon>Bacilli</taxon>
        <taxon>Bacillales</taxon>
        <taxon>Bacillaceae</taxon>
        <taxon>Neobacillus</taxon>
    </lineage>
</organism>
<feature type="transmembrane region" description="Helical" evidence="7">
    <location>
        <begin position="83"/>
        <end position="103"/>
    </location>
</feature>
<comment type="caution">
    <text evidence="9">The sequence shown here is derived from an EMBL/GenBank/DDBJ whole genome shotgun (WGS) entry which is preliminary data.</text>
</comment>
<dbReference type="PROSITE" id="PS50928">
    <property type="entry name" value="ABC_TM1"/>
    <property type="match status" value="1"/>
</dbReference>
<dbReference type="PANTHER" id="PTHR30193:SF1">
    <property type="entry name" value="ABC TRANSPORTER PERMEASE PROTEIN YESP-RELATED"/>
    <property type="match status" value="1"/>
</dbReference>
<protein>
    <submittedName>
        <fullName evidence="9">ABC transporter permease</fullName>
    </submittedName>
</protein>
<dbReference type="InterPro" id="IPR051393">
    <property type="entry name" value="ABC_transporter_permease"/>
</dbReference>
<evidence type="ECO:0000256" key="6">
    <source>
        <dbReference type="ARBA" id="ARBA00023136"/>
    </source>
</evidence>
<evidence type="ECO:0000256" key="5">
    <source>
        <dbReference type="ARBA" id="ARBA00022989"/>
    </source>
</evidence>
<dbReference type="InterPro" id="IPR000515">
    <property type="entry name" value="MetI-like"/>
</dbReference>
<gene>
    <name evidence="9" type="ORF">CVD27_27060</name>
</gene>
<dbReference type="AlphaFoldDB" id="A0A2N5H6C0"/>
<evidence type="ECO:0000256" key="3">
    <source>
        <dbReference type="ARBA" id="ARBA00022475"/>
    </source>
</evidence>
<reference evidence="9 10" key="1">
    <citation type="submission" date="2017-11" db="EMBL/GenBank/DDBJ databases">
        <title>Comparitive Functional Genomics of Dry Heat Resistant strains isolated from the Viking Spacecraft.</title>
        <authorList>
            <person name="Seuylemezian A."/>
            <person name="Cooper K."/>
            <person name="Vaishampayan P."/>
        </authorList>
    </citation>
    <scope>NUCLEOTIDE SEQUENCE [LARGE SCALE GENOMIC DNA]</scope>
    <source>
        <strain evidence="9 10">V32-6</strain>
    </source>
</reference>
<dbReference type="Gene3D" id="1.10.3720.10">
    <property type="entry name" value="MetI-like"/>
    <property type="match status" value="1"/>
</dbReference>
<comment type="subcellular location">
    <subcellularLocation>
        <location evidence="1 7">Cell membrane</location>
        <topology evidence="1 7">Multi-pass membrane protein</topology>
    </subcellularLocation>
</comment>
<keyword evidence="3" id="KW-1003">Cell membrane</keyword>
<evidence type="ECO:0000313" key="10">
    <source>
        <dbReference type="Proteomes" id="UP000234950"/>
    </source>
</evidence>
<dbReference type="Proteomes" id="UP000234950">
    <property type="component" value="Unassembled WGS sequence"/>
</dbReference>
<dbReference type="OrthoDB" id="9788108at2"/>
<dbReference type="GO" id="GO:0055085">
    <property type="term" value="P:transmembrane transport"/>
    <property type="evidence" value="ECO:0007669"/>
    <property type="project" value="InterPro"/>
</dbReference>
<dbReference type="CDD" id="cd06261">
    <property type="entry name" value="TM_PBP2"/>
    <property type="match status" value="1"/>
</dbReference>
<dbReference type="EMBL" id="PGVE01000107">
    <property type="protein sequence ID" value="PLS01054.1"/>
    <property type="molecule type" value="Genomic_DNA"/>
</dbReference>
<evidence type="ECO:0000256" key="4">
    <source>
        <dbReference type="ARBA" id="ARBA00022692"/>
    </source>
</evidence>
<proteinExistence type="inferred from homology"/>
<comment type="similarity">
    <text evidence="7">Belongs to the binding-protein-dependent transport system permease family.</text>
</comment>
<dbReference type="InterPro" id="IPR035906">
    <property type="entry name" value="MetI-like_sf"/>
</dbReference>
<feature type="transmembrane region" description="Helical" evidence="7">
    <location>
        <begin position="115"/>
        <end position="135"/>
    </location>
</feature>
<keyword evidence="2 7" id="KW-0813">Transport</keyword>
<keyword evidence="4 7" id="KW-0812">Transmembrane</keyword>
<evidence type="ECO:0000256" key="2">
    <source>
        <dbReference type="ARBA" id="ARBA00022448"/>
    </source>
</evidence>
<dbReference type="Pfam" id="PF00528">
    <property type="entry name" value="BPD_transp_1"/>
    <property type="match status" value="1"/>
</dbReference>
<feature type="transmembrane region" description="Helical" evidence="7">
    <location>
        <begin position="21"/>
        <end position="47"/>
    </location>
</feature>
<keyword evidence="5 7" id="KW-1133">Transmembrane helix</keyword>
<feature type="transmembrane region" description="Helical" evidence="7">
    <location>
        <begin position="164"/>
        <end position="188"/>
    </location>
</feature>
<dbReference type="SUPFAM" id="SSF161098">
    <property type="entry name" value="MetI-like"/>
    <property type="match status" value="1"/>
</dbReference>
<feature type="domain" description="ABC transmembrane type-1" evidence="8">
    <location>
        <begin position="78"/>
        <end position="289"/>
    </location>
</feature>
<evidence type="ECO:0000259" key="8">
    <source>
        <dbReference type="PROSITE" id="PS50928"/>
    </source>
</evidence>
<keyword evidence="10" id="KW-1185">Reference proteome</keyword>
<keyword evidence="6 7" id="KW-0472">Membrane</keyword>
<evidence type="ECO:0000256" key="1">
    <source>
        <dbReference type="ARBA" id="ARBA00004651"/>
    </source>
</evidence>
<feature type="transmembrane region" description="Helical" evidence="7">
    <location>
        <begin position="209"/>
        <end position="233"/>
    </location>
</feature>
<feature type="transmembrane region" description="Helical" evidence="7">
    <location>
        <begin position="239"/>
        <end position="259"/>
    </location>
</feature>